<dbReference type="PANTHER" id="PTHR33215">
    <property type="entry name" value="PROTEIN DISTAL ANTENNA"/>
    <property type="match status" value="1"/>
</dbReference>
<evidence type="ECO:0000256" key="1">
    <source>
        <dbReference type="SAM" id="Coils"/>
    </source>
</evidence>
<dbReference type="InterPro" id="IPR051839">
    <property type="entry name" value="RD_transcriptional_regulator"/>
</dbReference>
<dbReference type="Pfam" id="PF01527">
    <property type="entry name" value="HTH_Tnp_1"/>
    <property type="match status" value="1"/>
</dbReference>
<dbReference type="EMBL" id="VIWX01000001">
    <property type="protein sequence ID" value="TWG08453.1"/>
    <property type="molecule type" value="Genomic_DNA"/>
</dbReference>
<name>A0A561VA06_9PSEU</name>
<dbReference type="Gene3D" id="1.10.10.60">
    <property type="entry name" value="Homeodomain-like"/>
    <property type="match status" value="1"/>
</dbReference>
<dbReference type="EMBL" id="VIWX01000001">
    <property type="protein sequence ID" value="TWG07499.1"/>
    <property type="molecule type" value="Genomic_DNA"/>
</dbReference>
<dbReference type="InterPro" id="IPR009057">
    <property type="entry name" value="Homeodomain-like_sf"/>
</dbReference>
<keyword evidence="6" id="KW-1185">Reference proteome</keyword>
<dbReference type="GO" id="GO:0004803">
    <property type="term" value="F:transposase activity"/>
    <property type="evidence" value="ECO:0007669"/>
    <property type="project" value="InterPro"/>
</dbReference>
<dbReference type="EMBL" id="VIWX01000001">
    <property type="protein sequence ID" value="TWG08301.1"/>
    <property type="molecule type" value="Genomic_DNA"/>
</dbReference>
<keyword evidence="1" id="KW-0175">Coiled coil</keyword>
<evidence type="ECO:0000313" key="2">
    <source>
        <dbReference type="EMBL" id="TWG07499.1"/>
    </source>
</evidence>
<dbReference type="SUPFAM" id="SSF46689">
    <property type="entry name" value="Homeodomain-like"/>
    <property type="match status" value="1"/>
</dbReference>
<dbReference type="GO" id="GO:0006313">
    <property type="term" value="P:DNA transposition"/>
    <property type="evidence" value="ECO:0007669"/>
    <property type="project" value="InterPro"/>
</dbReference>
<organism evidence="5 6">
    <name type="scientific">Saccharopolyspora dendranthemae</name>
    <dbReference type="NCBI Taxonomy" id="1181886"/>
    <lineage>
        <taxon>Bacteria</taxon>
        <taxon>Bacillati</taxon>
        <taxon>Actinomycetota</taxon>
        <taxon>Actinomycetes</taxon>
        <taxon>Pseudonocardiales</taxon>
        <taxon>Pseudonocardiaceae</taxon>
        <taxon>Saccharopolyspora</taxon>
    </lineage>
</organism>
<dbReference type="PANTHER" id="PTHR33215:SF13">
    <property type="entry name" value="PROTEIN DISTAL ANTENNA"/>
    <property type="match status" value="1"/>
</dbReference>
<gene>
    <name evidence="5" type="ORF">FHU35_111072</name>
    <name evidence="2" type="ORF">FHU35_11115</name>
    <name evidence="3" type="ORF">FHU35_11434</name>
    <name evidence="4" type="ORF">FHU35_11920</name>
</gene>
<protein>
    <submittedName>
        <fullName evidence="5">Transposase</fullName>
    </submittedName>
</protein>
<dbReference type="EMBL" id="VIWX01000001">
    <property type="protein sequence ID" value="TWG07815.1"/>
    <property type="molecule type" value="Genomic_DNA"/>
</dbReference>
<sequence length="105" mass="11985">MTRRKSKFREEFKRDAVALVADSGRSVNHVARELGLNAETLRVWVRKARMDTEEPDTGQEPGVVQPSEAAKDVELAELRKRVAELEEEREILRTAAAYFAKEMGR</sequence>
<dbReference type="InterPro" id="IPR002514">
    <property type="entry name" value="Transposase_8"/>
</dbReference>
<evidence type="ECO:0000313" key="6">
    <source>
        <dbReference type="Proteomes" id="UP000316184"/>
    </source>
</evidence>
<feature type="coiled-coil region" evidence="1">
    <location>
        <begin position="68"/>
        <end position="95"/>
    </location>
</feature>
<dbReference type="AlphaFoldDB" id="A0A561VA06"/>
<comment type="caution">
    <text evidence="5">The sequence shown here is derived from an EMBL/GenBank/DDBJ whole genome shotgun (WGS) entry which is preliminary data.</text>
</comment>
<evidence type="ECO:0000313" key="4">
    <source>
        <dbReference type="EMBL" id="TWG08301.1"/>
    </source>
</evidence>
<evidence type="ECO:0000313" key="5">
    <source>
        <dbReference type="EMBL" id="TWG08453.1"/>
    </source>
</evidence>
<reference evidence="5 6" key="1">
    <citation type="submission" date="2019-06" db="EMBL/GenBank/DDBJ databases">
        <title>Sequencing the genomes of 1000 actinobacteria strains.</title>
        <authorList>
            <person name="Klenk H.-P."/>
        </authorList>
    </citation>
    <scope>NUCLEOTIDE SEQUENCE [LARGE SCALE GENOMIC DNA]</scope>
    <source>
        <strain evidence="5 6">DSM 46699</strain>
    </source>
</reference>
<proteinExistence type="predicted"/>
<evidence type="ECO:0000313" key="3">
    <source>
        <dbReference type="EMBL" id="TWG07815.1"/>
    </source>
</evidence>
<accession>A0A561VA06</accession>
<dbReference type="Proteomes" id="UP000316184">
    <property type="component" value="Unassembled WGS sequence"/>
</dbReference>
<dbReference type="GO" id="GO:0003677">
    <property type="term" value="F:DNA binding"/>
    <property type="evidence" value="ECO:0007669"/>
    <property type="project" value="InterPro"/>
</dbReference>